<dbReference type="PROSITE" id="PS50076">
    <property type="entry name" value="DNAJ_2"/>
    <property type="match status" value="1"/>
</dbReference>
<dbReference type="InterPro" id="IPR001623">
    <property type="entry name" value="DnaJ_domain"/>
</dbReference>
<evidence type="ECO:0000259" key="3">
    <source>
        <dbReference type="PROSITE" id="PS50076"/>
    </source>
</evidence>
<dbReference type="PANTHER" id="PTHR43096">
    <property type="entry name" value="DNAJ HOMOLOG 1, MITOCHONDRIAL-RELATED"/>
    <property type="match status" value="1"/>
</dbReference>
<dbReference type="PANTHER" id="PTHR43096:SF52">
    <property type="entry name" value="DNAJ HOMOLOG 1, MITOCHONDRIAL-RELATED"/>
    <property type="match status" value="1"/>
</dbReference>
<dbReference type="PRINTS" id="PR00625">
    <property type="entry name" value="JDOMAIN"/>
</dbReference>
<evidence type="ECO:0000256" key="1">
    <source>
        <dbReference type="ARBA" id="ARBA00023186"/>
    </source>
</evidence>
<dbReference type="GO" id="GO:0042026">
    <property type="term" value="P:protein refolding"/>
    <property type="evidence" value="ECO:0007669"/>
    <property type="project" value="TreeGrafter"/>
</dbReference>
<dbReference type="SMART" id="SM00271">
    <property type="entry name" value="DnaJ"/>
    <property type="match status" value="1"/>
</dbReference>
<dbReference type="AlphaFoldDB" id="A0A1B6H1V1"/>
<feature type="non-terminal residue" evidence="4">
    <location>
        <position position="130"/>
    </location>
</feature>
<dbReference type="CDD" id="cd06257">
    <property type="entry name" value="DnaJ"/>
    <property type="match status" value="1"/>
</dbReference>
<dbReference type="GO" id="GO:0051082">
    <property type="term" value="F:unfolded protein binding"/>
    <property type="evidence" value="ECO:0007669"/>
    <property type="project" value="TreeGrafter"/>
</dbReference>
<evidence type="ECO:0000313" key="4">
    <source>
        <dbReference type="EMBL" id="JAS68662.1"/>
    </source>
</evidence>
<name>A0A1B6H1V1_9HEMI</name>
<evidence type="ECO:0000256" key="2">
    <source>
        <dbReference type="SAM" id="SignalP"/>
    </source>
</evidence>
<accession>A0A1B6H1V1</accession>
<feature type="domain" description="J" evidence="3">
    <location>
        <begin position="20"/>
        <end position="99"/>
    </location>
</feature>
<protein>
    <recommendedName>
        <fullName evidence="3">J domain-containing protein</fullName>
    </recommendedName>
</protein>
<dbReference type="Pfam" id="PF00226">
    <property type="entry name" value="DnaJ"/>
    <property type="match status" value="1"/>
</dbReference>
<keyword evidence="2" id="KW-0732">Signal</keyword>
<gene>
    <name evidence="4" type="ORF">g.46391</name>
</gene>
<sequence>MNLLCVVICLISVLVIYAMDPYAVLGIKRGASKEEIKAAYRNLARKYHPDKNTSPDAKEKMQLINDAHEALLGKDNSFNPLNEFEMFFGHQDKSYDRGTPKGGSIHFKVFVTLEEIYTGKIIEFTRVYAV</sequence>
<dbReference type="InterPro" id="IPR036869">
    <property type="entry name" value="J_dom_sf"/>
</dbReference>
<dbReference type="GO" id="GO:0005737">
    <property type="term" value="C:cytoplasm"/>
    <property type="evidence" value="ECO:0007669"/>
    <property type="project" value="TreeGrafter"/>
</dbReference>
<feature type="chain" id="PRO_5008584051" description="J domain-containing protein" evidence="2">
    <location>
        <begin position="19"/>
        <end position="130"/>
    </location>
</feature>
<dbReference type="SUPFAM" id="SSF46565">
    <property type="entry name" value="Chaperone J-domain"/>
    <property type="match status" value="1"/>
</dbReference>
<dbReference type="Gene3D" id="1.10.287.110">
    <property type="entry name" value="DnaJ domain"/>
    <property type="match status" value="1"/>
</dbReference>
<proteinExistence type="predicted"/>
<reference evidence="4" key="1">
    <citation type="submission" date="2015-11" db="EMBL/GenBank/DDBJ databases">
        <title>De novo transcriptome assembly of four potential Pierce s Disease insect vectors from Arizona vineyards.</title>
        <authorList>
            <person name="Tassone E.E."/>
        </authorList>
    </citation>
    <scope>NUCLEOTIDE SEQUENCE</scope>
</reference>
<feature type="signal peptide" evidence="2">
    <location>
        <begin position="1"/>
        <end position="18"/>
    </location>
</feature>
<keyword evidence="1" id="KW-0143">Chaperone</keyword>
<organism evidence="4">
    <name type="scientific">Cuerna arida</name>
    <dbReference type="NCBI Taxonomy" id="1464854"/>
    <lineage>
        <taxon>Eukaryota</taxon>
        <taxon>Metazoa</taxon>
        <taxon>Ecdysozoa</taxon>
        <taxon>Arthropoda</taxon>
        <taxon>Hexapoda</taxon>
        <taxon>Insecta</taxon>
        <taxon>Pterygota</taxon>
        <taxon>Neoptera</taxon>
        <taxon>Paraneoptera</taxon>
        <taxon>Hemiptera</taxon>
        <taxon>Auchenorrhyncha</taxon>
        <taxon>Membracoidea</taxon>
        <taxon>Cicadellidae</taxon>
        <taxon>Cicadellinae</taxon>
        <taxon>Proconiini</taxon>
        <taxon>Cuerna</taxon>
    </lineage>
</organism>
<dbReference type="EMBL" id="GECZ01001107">
    <property type="protein sequence ID" value="JAS68662.1"/>
    <property type="molecule type" value="Transcribed_RNA"/>
</dbReference>